<protein>
    <submittedName>
        <fullName evidence="1">Uncharacterized protein</fullName>
    </submittedName>
</protein>
<gene>
    <name evidence="1" type="ORF">A2V49_03820</name>
</gene>
<name>A0A1F4UN29_UNCKA</name>
<comment type="caution">
    <text evidence="1">The sequence shown here is derived from an EMBL/GenBank/DDBJ whole genome shotgun (WGS) entry which is preliminary data.</text>
</comment>
<sequence length="64" mass="7415">MANKKGVCMMVNNKTDEEKKRSEDLSRTLVTFVSFMGWWLLIRRLIYHLGVAIGEGQAKKNDKK</sequence>
<dbReference type="Proteomes" id="UP000178615">
    <property type="component" value="Unassembled WGS sequence"/>
</dbReference>
<accession>A0A1F4UN29</accession>
<proteinExistence type="predicted"/>
<evidence type="ECO:0000313" key="1">
    <source>
        <dbReference type="EMBL" id="OGC45593.1"/>
    </source>
</evidence>
<organism evidence="1 2">
    <name type="scientific">candidate division WWE3 bacterium RBG_19FT_COMBO_34_6</name>
    <dbReference type="NCBI Taxonomy" id="1802612"/>
    <lineage>
        <taxon>Bacteria</taxon>
        <taxon>Katanobacteria</taxon>
    </lineage>
</organism>
<dbReference type="EMBL" id="MEUV01000026">
    <property type="protein sequence ID" value="OGC45593.1"/>
    <property type="molecule type" value="Genomic_DNA"/>
</dbReference>
<dbReference type="AlphaFoldDB" id="A0A1F4UN29"/>
<reference evidence="1 2" key="1">
    <citation type="journal article" date="2016" name="Nat. Commun.">
        <title>Thousands of microbial genomes shed light on interconnected biogeochemical processes in an aquifer system.</title>
        <authorList>
            <person name="Anantharaman K."/>
            <person name="Brown C.T."/>
            <person name="Hug L.A."/>
            <person name="Sharon I."/>
            <person name="Castelle C.J."/>
            <person name="Probst A.J."/>
            <person name="Thomas B.C."/>
            <person name="Singh A."/>
            <person name="Wilkins M.J."/>
            <person name="Karaoz U."/>
            <person name="Brodie E.L."/>
            <person name="Williams K.H."/>
            <person name="Hubbard S.S."/>
            <person name="Banfield J.F."/>
        </authorList>
    </citation>
    <scope>NUCLEOTIDE SEQUENCE [LARGE SCALE GENOMIC DNA]</scope>
</reference>
<evidence type="ECO:0000313" key="2">
    <source>
        <dbReference type="Proteomes" id="UP000178615"/>
    </source>
</evidence>